<reference evidence="1 2" key="1">
    <citation type="journal article" date="2023" name="ACS Omega">
        <title>Identification of the Neoaspergillic Acid Biosynthesis Gene Cluster by Establishing an In Vitro CRISPR-Ribonucleoprotein Genetic System in Aspergillus melleus.</title>
        <authorList>
            <person name="Yuan B."/>
            <person name="Grau M.F."/>
            <person name="Murata R.M."/>
            <person name="Torok T."/>
            <person name="Venkateswaran K."/>
            <person name="Stajich J.E."/>
            <person name="Wang C.C.C."/>
        </authorList>
    </citation>
    <scope>NUCLEOTIDE SEQUENCE [LARGE SCALE GENOMIC DNA]</scope>
    <source>
        <strain evidence="1 2">IMV 1140</strain>
    </source>
</reference>
<protein>
    <submittedName>
        <fullName evidence="1">Uncharacterized protein</fullName>
    </submittedName>
</protein>
<proteinExistence type="predicted"/>
<name>A0ACC3B8U5_9EURO</name>
<sequence>MGIFAVKRLDMAKSVAIPKGSMQDSCNSDTNEHTPPDRNISFPLTPPASEQRQPSARLSVDNAIGIFQALQNHHTELPYDEQKEIPLPPEKYLELIDALECDRSLQEYVSDKVRWDYNPEAGRLYIRMPTPVHDFFANSVAIEICKQLQCIAKGEDAAGEFAGQIENGGSARIYLKEVDPKEGTTNSKFILQRQPDTQFQYRGTAYPGVVLEVSYAQRGKNLRKLARDYILHSNGNIKVVIGIDINYGETDEASVSLWRPLYIHEEGEEFDILDVQQEIEWQDGSLVNKTQHIRLKLSDFGPDELSANIPEKQLEISYAKLAKFLNHAEQMRQTRESSSGIKSQRQTRKRKLSSSSAEMIRSEDEALHCLLEKEDAERSARRDADFNPPSRRRKV</sequence>
<keyword evidence="2" id="KW-1185">Reference proteome</keyword>
<dbReference type="Proteomes" id="UP001177260">
    <property type="component" value="Unassembled WGS sequence"/>
</dbReference>
<dbReference type="EMBL" id="JAOPJF010000015">
    <property type="protein sequence ID" value="KAK1146828.1"/>
    <property type="molecule type" value="Genomic_DNA"/>
</dbReference>
<organism evidence="1 2">
    <name type="scientific">Aspergillus melleus</name>
    <dbReference type="NCBI Taxonomy" id="138277"/>
    <lineage>
        <taxon>Eukaryota</taxon>
        <taxon>Fungi</taxon>
        <taxon>Dikarya</taxon>
        <taxon>Ascomycota</taxon>
        <taxon>Pezizomycotina</taxon>
        <taxon>Eurotiomycetes</taxon>
        <taxon>Eurotiomycetidae</taxon>
        <taxon>Eurotiales</taxon>
        <taxon>Aspergillaceae</taxon>
        <taxon>Aspergillus</taxon>
        <taxon>Aspergillus subgen. Circumdati</taxon>
    </lineage>
</organism>
<accession>A0ACC3B8U5</accession>
<evidence type="ECO:0000313" key="2">
    <source>
        <dbReference type="Proteomes" id="UP001177260"/>
    </source>
</evidence>
<evidence type="ECO:0000313" key="1">
    <source>
        <dbReference type="EMBL" id="KAK1146828.1"/>
    </source>
</evidence>
<gene>
    <name evidence="1" type="ORF">N8T08_002589</name>
</gene>
<comment type="caution">
    <text evidence="1">The sequence shown here is derived from an EMBL/GenBank/DDBJ whole genome shotgun (WGS) entry which is preliminary data.</text>
</comment>